<feature type="coiled-coil region" evidence="1">
    <location>
        <begin position="274"/>
        <end position="304"/>
    </location>
</feature>
<evidence type="ECO:0000313" key="2">
    <source>
        <dbReference type="EMBL" id="EED86858.1"/>
    </source>
</evidence>
<dbReference type="InParanoid" id="B8LCV7"/>
<name>B8LCV7_THAPS</name>
<dbReference type="PANTHER" id="PTHR35213:SF3">
    <property type="entry name" value="MYB-LIKE DOMAIN-CONTAINING PROTEIN"/>
    <property type="match status" value="1"/>
</dbReference>
<dbReference type="HOGENOM" id="CLU_684252_0_0_1"/>
<protein>
    <submittedName>
        <fullName evidence="2">Uncharacterized protein</fullName>
    </submittedName>
</protein>
<dbReference type="PANTHER" id="PTHR35213">
    <property type="entry name" value="RING-TYPE DOMAIN-CONTAINING PROTEIN-RELATED"/>
    <property type="match status" value="1"/>
</dbReference>
<dbReference type="AlphaFoldDB" id="B8LCV7"/>
<dbReference type="RefSeq" id="XP_002296874.1">
    <property type="nucleotide sequence ID" value="XM_002296838.1"/>
</dbReference>
<dbReference type="KEGG" id="tps:THAPSDRAFT_25189"/>
<dbReference type="Proteomes" id="UP000001449">
    <property type="component" value="Chromosome 16"/>
</dbReference>
<accession>B8LCV7</accession>
<dbReference type="EMBL" id="DS999418">
    <property type="protein sequence ID" value="EED86858.1"/>
    <property type="molecule type" value="Genomic_DNA"/>
</dbReference>
<feature type="coiled-coil region" evidence="1">
    <location>
        <begin position="350"/>
        <end position="377"/>
    </location>
</feature>
<evidence type="ECO:0000313" key="3">
    <source>
        <dbReference type="Proteomes" id="UP000001449"/>
    </source>
</evidence>
<evidence type="ECO:0000256" key="1">
    <source>
        <dbReference type="SAM" id="Coils"/>
    </source>
</evidence>
<keyword evidence="3" id="KW-1185">Reference proteome</keyword>
<reference evidence="2 3" key="2">
    <citation type="journal article" date="2008" name="Nature">
        <title>The Phaeodactylum genome reveals the evolutionary history of diatom genomes.</title>
        <authorList>
            <person name="Bowler C."/>
            <person name="Allen A.E."/>
            <person name="Badger J.H."/>
            <person name="Grimwood J."/>
            <person name="Jabbari K."/>
            <person name="Kuo A."/>
            <person name="Maheswari U."/>
            <person name="Martens C."/>
            <person name="Maumus F."/>
            <person name="Otillar R.P."/>
            <person name="Rayko E."/>
            <person name="Salamov A."/>
            <person name="Vandepoele K."/>
            <person name="Beszteri B."/>
            <person name="Gruber A."/>
            <person name="Heijde M."/>
            <person name="Katinka M."/>
            <person name="Mock T."/>
            <person name="Valentin K."/>
            <person name="Verret F."/>
            <person name="Berges J.A."/>
            <person name="Brownlee C."/>
            <person name="Cadoret J.P."/>
            <person name="Chiovitti A."/>
            <person name="Choi C.J."/>
            <person name="Coesel S."/>
            <person name="De Martino A."/>
            <person name="Detter J.C."/>
            <person name="Durkin C."/>
            <person name="Falciatore A."/>
            <person name="Fournet J."/>
            <person name="Haruta M."/>
            <person name="Huysman M.J."/>
            <person name="Jenkins B.D."/>
            <person name="Jiroutova K."/>
            <person name="Jorgensen R.E."/>
            <person name="Joubert Y."/>
            <person name="Kaplan A."/>
            <person name="Kroger N."/>
            <person name="Kroth P.G."/>
            <person name="La Roche J."/>
            <person name="Lindquist E."/>
            <person name="Lommer M."/>
            <person name="Martin-Jezequel V."/>
            <person name="Lopez P.J."/>
            <person name="Lucas S."/>
            <person name="Mangogna M."/>
            <person name="McGinnis K."/>
            <person name="Medlin L.K."/>
            <person name="Montsant A."/>
            <person name="Oudot-Le Secq M.P."/>
            <person name="Napoli C."/>
            <person name="Obornik M."/>
            <person name="Parker M.S."/>
            <person name="Petit J.L."/>
            <person name="Porcel B.M."/>
            <person name="Poulsen N."/>
            <person name="Robison M."/>
            <person name="Rychlewski L."/>
            <person name="Rynearson T.A."/>
            <person name="Schmutz J."/>
            <person name="Shapiro H."/>
            <person name="Siaut M."/>
            <person name="Stanley M."/>
            <person name="Sussman M.R."/>
            <person name="Taylor A.R."/>
            <person name="Vardi A."/>
            <person name="von Dassow P."/>
            <person name="Vyverman W."/>
            <person name="Willis A."/>
            <person name="Wyrwicz L.S."/>
            <person name="Rokhsar D.S."/>
            <person name="Weissenbach J."/>
            <person name="Armbrust E.V."/>
            <person name="Green B.R."/>
            <person name="Van de Peer Y."/>
            <person name="Grigoriev I.V."/>
        </authorList>
    </citation>
    <scope>NUCLEOTIDE SEQUENCE [LARGE SCALE GENOMIC DNA]</scope>
    <source>
        <strain evidence="2 3">CCMP1335</strain>
    </source>
</reference>
<dbReference type="PaxDb" id="35128-Thaps25189"/>
<proteinExistence type="predicted"/>
<reference evidence="2 3" key="1">
    <citation type="journal article" date="2004" name="Science">
        <title>The genome of the diatom Thalassiosira pseudonana: ecology, evolution, and metabolism.</title>
        <authorList>
            <person name="Armbrust E.V."/>
            <person name="Berges J.A."/>
            <person name="Bowler C."/>
            <person name="Green B.R."/>
            <person name="Martinez D."/>
            <person name="Putnam N.H."/>
            <person name="Zhou S."/>
            <person name="Allen A.E."/>
            <person name="Apt K.E."/>
            <person name="Bechner M."/>
            <person name="Brzezinski M.A."/>
            <person name="Chaal B.K."/>
            <person name="Chiovitti A."/>
            <person name="Davis A.K."/>
            <person name="Demarest M.S."/>
            <person name="Detter J.C."/>
            <person name="Glavina T."/>
            <person name="Goodstein D."/>
            <person name="Hadi M.Z."/>
            <person name="Hellsten U."/>
            <person name="Hildebrand M."/>
            <person name="Jenkins B.D."/>
            <person name="Jurka J."/>
            <person name="Kapitonov V.V."/>
            <person name="Kroger N."/>
            <person name="Lau W.W."/>
            <person name="Lane T.W."/>
            <person name="Larimer F.W."/>
            <person name="Lippmeier J.C."/>
            <person name="Lucas S."/>
            <person name="Medina M."/>
            <person name="Montsant A."/>
            <person name="Obornik M."/>
            <person name="Parker M.S."/>
            <person name="Palenik B."/>
            <person name="Pazour G.J."/>
            <person name="Richardson P.M."/>
            <person name="Rynearson T.A."/>
            <person name="Saito M.A."/>
            <person name="Schwartz D.C."/>
            <person name="Thamatrakoln K."/>
            <person name="Valentin K."/>
            <person name="Vardi A."/>
            <person name="Wilkerson F.P."/>
            <person name="Rokhsar D.S."/>
        </authorList>
    </citation>
    <scope>NUCLEOTIDE SEQUENCE [LARGE SCALE GENOMIC DNA]</scope>
    <source>
        <strain evidence="2 3">CCMP1335</strain>
    </source>
</reference>
<organism evidence="2 3">
    <name type="scientific">Thalassiosira pseudonana</name>
    <name type="common">Marine diatom</name>
    <name type="synonym">Cyclotella nana</name>
    <dbReference type="NCBI Taxonomy" id="35128"/>
    <lineage>
        <taxon>Eukaryota</taxon>
        <taxon>Sar</taxon>
        <taxon>Stramenopiles</taxon>
        <taxon>Ochrophyta</taxon>
        <taxon>Bacillariophyta</taxon>
        <taxon>Coscinodiscophyceae</taxon>
        <taxon>Thalassiosirophycidae</taxon>
        <taxon>Thalassiosirales</taxon>
        <taxon>Thalassiosiraceae</taxon>
        <taxon>Thalassiosira</taxon>
    </lineage>
</organism>
<gene>
    <name evidence="2" type="ORF">THAPSDRAFT_25189</name>
</gene>
<dbReference type="GeneID" id="7442606"/>
<keyword evidence="1" id="KW-0175">Coiled coil</keyword>
<sequence>MEGREEEVVVNGVGGGAEEAVAVAPPPLLPAANDNYSNSGSVKQKSSLRSGRWFPEEELYCQSLITAFKNGTLPIPDKTRLRDFLSRVFHCDPMRISKKYEGQDSVGKLIFRRQEEAVNSAGGITLMQLKALERDFLNRMATSKSPSAQAASEKIMEYSSVIYGNHGDLVGYVGEGAFVGGEVVGGDLNTVVNKAVKQSRKRKEMEGVSYHQGYGQYQQPQMNPLIKLRMEQVYNLSMANVLFVQKMLVDSKQKHISMEYKAAEVPSHITQRAVDNVKGKIINLENQLEDMKSAQRNNNNQDQAEDIKSMDQLEREANYHTAVANLLSLQQMTMSTEYKFLDLEIQKMELEQSNASEARMQQNAEALKAMADGLEELGGQKRDVMERIDELYGDVVMRMKQSA</sequence>